<dbReference type="SUPFAM" id="SSF52540">
    <property type="entry name" value="P-loop containing nucleoside triphosphate hydrolases"/>
    <property type="match status" value="1"/>
</dbReference>
<accession>A0ABQ0CB26</accession>
<dbReference type="InterPro" id="IPR027417">
    <property type="entry name" value="P-loop_NTPase"/>
</dbReference>
<gene>
    <name evidence="2" type="ORF">SIID45300_02420</name>
</gene>
<dbReference type="PANTHER" id="PTHR35894:SF5">
    <property type="entry name" value="MU-LIKE PROPHAGE FLUMU DNA TRANSPOSITION PROTEIN B"/>
    <property type="match status" value="1"/>
</dbReference>
<dbReference type="InterPro" id="IPR052026">
    <property type="entry name" value="ExeA_AAA_ATPase_DNA-bind"/>
</dbReference>
<proteinExistence type="predicted"/>
<feature type="domain" description="ORC1/DEAH AAA+ ATPase" evidence="1">
    <location>
        <begin position="34"/>
        <end position="146"/>
    </location>
</feature>
<dbReference type="EMBL" id="BAAFGK010000004">
    <property type="protein sequence ID" value="GAB0058078.1"/>
    <property type="molecule type" value="Genomic_DNA"/>
</dbReference>
<dbReference type="InterPro" id="IPR049945">
    <property type="entry name" value="AAA_22"/>
</dbReference>
<evidence type="ECO:0000259" key="1">
    <source>
        <dbReference type="Pfam" id="PF13401"/>
    </source>
</evidence>
<comment type="caution">
    <text evidence="2">The sequence shown here is derived from an EMBL/GenBank/DDBJ whole genome shotgun (WGS) entry which is preliminary data.</text>
</comment>
<dbReference type="Proteomes" id="UP001628193">
    <property type="component" value="Unassembled WGS sequence"/>
</dbReference>
<name>A0ABQ0CB26_9PROT</name>
<reference evidence="2 3" key="1">
    <citation type="submission" date="2024-09" db="EMBL/GenBank/DDBJ databases">
        <title>Draft genome sequence of Candidatus Magnetaquicoccaceae bacterium FCR-1.</title>
        <authorList>
            <person name="Shimoshige H."/>
            <person name="Shimamura S."/>
            <person name="Taoka A."/>
            <person name="Kobayashi H."/>
            <person name="Maekawa T."/>
        </authorList>
    </citation>
    <scope>NUCLEOTIDE SEQUENCE [LARGE SCALE GENOMIC DNA]</scope>
    <source>
        <strain evidence="2 3">FCR-1</strain>
    </source>
</reference>
<dbReference type="PANTHER" id="PTHR35894">
    <property type="entry name" value="GENERAL SECRETION PATHWAY PROTEIN A-RELATED"/>
    <property type="match status" value="1"/>
</dbReference>
<sequence>MESERITSVALLKNVMAVTEAMEHAMARPGHLPGLVCMHGFSGLGKSYSAIFVAAEHRAYFVQARSTWTRKAMLLAVLKEMGIEPERTIPEMVDQIAEQLAASRRPLIIDETDHLVERGLIEVVRDIHESAPGCTILLIGEEGLPGKLAKFERVHGRILDWVAAQPADMEDAKLLRSFYCKRVQVTDELLARIHRVSNGSARRICVNLERVQEMGASEGKREMDLAAWGDRAFYTGEAPTRRQGAR</sequence>
<keyword evidence="3" id="KW-1185">Reference proteome</keyword>
<dbReference type="RefSeq" id="WP_420905757.1">
    <property type="nucleotide sequence ID" value="NZ_BAAFGK010000004.1"/>
</dbReference>
<evidence type="ECO:0000313" key="2">
    <source>
        <dbReference type="EMBL" id="GAB0058078.1"/>
    </source>
</evidence>
<protein>
    <recommendedName>
        <fullName evidence="1">ORC1/DEAH AAA+ ATPase domain-containing protein</fullName>
    </recommendedName>
</protein>
<dbReference type="Gene3D" id="3.40.50.300">
    <property type="entry name" value="P-loop containing nucleotide triphosphate hydrolases"/>
    <property type="match status" value="1"/>
</dbReference>
<dbReference type="Pfam" id="PF13401">
    <property type="entry name" value="AAA_22"/>
    <property type="match status" value="1"/>
</dbReference>
<evidence type="ECO:0000313" key="3">
    <source>
        <dbReference type="Proteomes" id="UP001628193"/>
    </source>
</evidence>
<organism evidence="2 3">
    <name type="scientific">Candidatus Magnetaquiglobus chichijimensis</name>
    <dbReference type="NCBI Taxonomy" id="3141448"/>
    <lineage>
        <taxon>Bacteria</taxon>
        <taxon>Pseudomonadati</taxon>
        <taxon>Pseudomonadota</taxon>
        <taxon>Magnetococcia</taxon>
        <taxon>Magnetococcales</taxon>
        <taxon>Candidatus Magnetaquicoccaceae</taxon>
        <taxon>Candidatus Magnetaquiglobus</taxon>
    </lineage>
</organism>